<dbReference type="RefSeq" id="WP_184000032.1">
    <property type="nucleotide sequence ID" value="NZ_JACIEH010000003.1"/>
</dbReference>
<dbReference type="SUPFAM" id="SSF52200">
    <property type="entry name" value="Toll/Interleukin receptor TIR domain"/>
    <property type="match status" value="1"/>
</dbReference>
<proteinExistence type="predicted"/>
<dbReference type="Proteomes" id="UP000557392">
    <property type="component" value="Unassembled WGS sequence"/>
</dbReference>
<dbReference type="InterPro" id="IPR000157">
    <property type="entry name" value="TIR_dom"/>
</dbReference>
<gene>
    <name evidence="2" type="ORF">GGR46_004329</name>
</gene>
<dbReference type="PROSITE" id="PS50104">
    <property type="entry name" value="TIR"/>
    <property type="match status" value="1"/>
</dbReference>
<dbReference type="EMBL" id="JACIEH010000003">
    <property type="protein sequence ID" value="MBB4100757.1"/>
    <property type="molecule type" value="Genomic_DNA"/>
</dbReference>
<name>A0A7W6JYG5_9SPHN</name>
<dbReference type="GO" id="GO:0007165">
    <property type="term" value="P:signal transduction"/>
    <property type="evidence" value="ECO:0007669"/>
    <property type="project" value="InterPro"/>
</dbReference>
<dbReference type="AlphaFoldDB" id="A0A7W6JYG5"/>
<evidence type="ECO:0000313" key="3">
    <source>
        <dbReference type="Proteomes" id="UP000557392"/>
    </source>
</evidence>
<dbReference type="InterPro" id="IPR035897">
    <property type="entry name" value="Toll_tir_struct_dom_sf"/>
</dbReference>
<protein>
    <recommendedName>
        <fullName evidence="1">TIR domain-containing protein</fullName>
    </recommendedName>
</protein>
<accession>A0A7W6JYG5</accession>
<evidence type="ECO:0000313" key="2">
    <source>
        <dbReference type="EMBL" id="MBB4100757.1"/>
    </source>
</evidence>
<keyword evidence="3" id="KW-1185">Reference proteome</keyword>
<dbReference type="Gene3D" id="3.40.50.10140">
    <property type="entry name" value="Toll/interleukin-1 receptor homology (TIR) domain"/>
    <property type="match status" value="1"/>
</dbReference>
<reference evidence="2 3" key="1">
    <citation type="submission" date="2020-08" db="EMBL/GenBank/DDBJ databases">
        <title>Genomic Encyclopedia of Type Strains, Phase IV (KMG-IV): sequencing the most valuable type-strain genomes for metagenomic binning, comparative biology and taxonomic classification.</title>
        <authorList>
            <person name="Goeker M."/>
        </authorList>
    </citation>
    <scope>NUCLEOTIDE SEQUENCE [LARGE SCALE GENOMIC DNA]</scope>
    <source>
        <strain evidence="2 3">DSM 101806</strain>
    </source>
</reference>
<comment type="caution">
    <text evidence="2">The sequence shown here is derived from an EMBL/GenBank/DDBJ whole genome shotgun (WGS) entry which is preliminary data.</text>
</comment>
<organism evidence="2 3">
    <name type="scientific">Sphingomonas kyeonggiensis</name>
    <dbReference type="NCBI Taxonomy" id="1268553"/>
    <lineage>
        <taxon>Bacteria</taxon>
        <taxon>Pseudomonadati</taxon>
        <taxon>Pseudomonadota</taxon>
        <taxon>Alphaproteobacteria</taxon>
        <taxon>Sphingomonadales</taxon>
        <taxon>Sphingomonadaceae</taxon>
        <taxon>Sphingomonas</taxon>
    </lineage>
</organism>
<evidence type="ECO:0000259" key="1">
    <source>
        <dbReference type="PROSITE" id="PS50104"/>
    </source>
</evidence>
<dbReference type="Pfam" id="PF13676">
    <property type="entry name" value="TIR_2"/>
    <property type="match status" value="1"/>
</dbReference>
<feature type="domain" description="TIR" evidence="1">
    <location>
        <begin position="1"/>
        <end position="133"/>
    </location>
</feature>
<sequence>MPSVFICHASEDKEAIARPLAHALRERHVDVWYDEFSLTVGQGLMASIDKGLAKADYGVVIVSPAFFRKRWTQRELSGLVARQMAGAGDIILPVWHEIDRDSIIAHSPPLADIVAASSDAGMADVVERLLRTIRPTASPLVIARNRLADLGVDTPSIADDWWIDLTELKQSIFADPDCTQRWIFPLPSPYENDEYDRGANLASTALQFDWCYEAEDRDLCQFTHPDILHAFLRAHPGLMETARANPGTLAMYAPQLTLPEFDSGFADVFDALLDPARTDAYESVGYGGWETVDGEKPTCGELIVWRHPTFGGLTHRHLAYSFVNSHDHHYSRRSHSALDCATWLLADESSWLPRRIAAPLIEGFTARHLWINDVNNFDNPLIDALYRRSRKAFRLTRTVRAGAEELFGEIAAGLRLLTPPATLVDRFVANGFIDGWYDEQERRAELRRKRP</sequence>